<gene>
    <name evidence="1" type="ORF">CHS0354_033937</name>
</gene>
<reference evidence="1" key="3">
    <citation type="submission" date="2023-05" db="EMBL/GenBank/DDBJ databases">
        <authorList>
            <person name="Smith C.H."/>
        </authorList>
    </citation>
    <scope>NUCLEOTIDE SEQUENCE</scope>
    <source>
        <strain evidence="1">CHS0354</strain>
        <tissue evidence="1">Mantle</tissue>
    </source>
</reference>
<evidence type="ECO:0000313" key="1">
    <source>
        <dbReference type="EMBL" id="KAK3581141.1"/>
    </source>
</evidence>
<dbReference type="Proteomes" id="UP001195483">
    <property type="component" value="Unassembled WGS sequence"/>
</dbReference>
<name>A0AAE0RWZ5_9BIVA</name>
<protein>
    <submittedName>
        <fullName evidence="1">Uncharacterized protein</fullName>
    </submittedName>
</protein>
<dbReference type="AlphaFoldDB" id="A0AAE0RWZ5"/>
<dbReference type="EMBL" id="JAEAOA010001977">
    <property type="protein sequence ID" value="KAK3581141.1"/>
    <property type="molecule type" value="Genomic_DNA"/>
</dbReference>
<sequence length="85" mass="9517">MWKRLQVEKKFDLFGKYAPFAVALHRLGDNVGEKCSVQNACPRSDSGAMQGSSHTCRIPAKLLLPSWQVQRGEDVMIQVATIEKN</sequence>
<proteinExistence type="predicted"/>
<comment type="caution">
    <text evidence="1">The sequence shown here is derived from an EMBL/GenBank/DDBJ whole genome shotgun (WGS) entry which is preliminary data.</text>
</comment>
<reference evidence="1" key="2">
    <citation type="journal article" date="2021" name="Genome Biol. Evol.">
        <title>Developing a high-quality reference genome for a parasitic bivalve with doubly uniparental inheritance (Bivalvia: Unionida).</title>
        <authorList>
            <person name="Smith C.H."/>
        </authorList>
    </citation>
    <scope>NUCLEOTIDE SEQUENCE</scope>
    <source>
        <strain evidence="1">CHS0354</strain>
        <tissue evidence="1">Mantle</tissue>
    </source>
</reference>
<reference evidence="1" key="1">
    <citation type="journal article" date="2021" name="Genome Biol. Evol.">
        <title>A High-Quality Reference Genome for a Parasitic Bivalve with Doubly Uniparental Inheritance (Bivalvia: Unionida).</title>
        <authorList>
            <person name="Smith C.H."/>
        </authorList>
    </citation>
    <scope>NUCLEOTIDE SEQUENCE</scope>
    <source>
        <strain evidence="1">CHS0354</strain>
    </source>
</reference>
<evidence type="ECO:0000313" key="2">
    <source>
        <dbReference type="Proteomes" id="UP001195483"/>
    </source>
</evidence>
<accession>A0AAE0RWZ5</accession>
<organism evidence="1 2">
    <name type="scientific">Potamilus streckersoni</name>
    <dbReference type="NCBI Taxonomy" id="2493646"/>
    <lineage>
        <taxon>Eukaryota</taxon>
        <taxon>Metazoa</taxon>
        <taxon>Spiralia</taxon>
        <taxon>Lophotrochozoa</taxon>
        <taxon>Mollusca</taxon>
        <taxon>Bivalvia</taxon>
        <taxon>Autobranchia</taxon>
        <taxon>Heteroconchia</taxon>
        <taxon>Palaeoheterodonta</taxon>
        <taxon>Unionida</taxon>
        <taxon>Unionoidea</taxon>
        <taxon>Unionidae</taxon>
        <taxon>Ambleminae</taxon>
        <taxon>Lampsilini</taxon>
        <taxon>Potamilus</taxon>
    </lineage>
</organism>
<keyword evidence="2" id="KW-1185">Reference proteome</keyword>